<dbReference type="Ensembl" id="ENSPMRT00000035494.1">
    <property type="protein sequence ID" value="ENSPMRP00000033459.1"/>
    <property type="gene ID" value="ENSPMRG00000021688.1"/>
</dbReference>
<keyword evidence="2" id="KW-1185">Reference proteome</keyword>
<reference evidence="1" key="2">
    <citation type="submission" date="2025-08" db="UniProtKB">
        <authorList>
            <consortium name="Ensembl"/>
        </authorList>
    </citation>
    <scope>IDENTIFICATION</scope>
</reference>
<proteinExistence type="predicted"/>
<dbReference type="AlphaFoldDB" id="A0A670KCY8"/>
<reference evidence="1" key="3">
    <citation type="submission" date="2025-09" db="UniProtKB">
        <authorList>
            <consortium name="Ensembl"/>
        </authorList>
    </citation>
    <scope>IDENTIFICATION</scope>
</reference>
<reference evidence="1 2" key="1">
    <citation type="journal article" date="2019" name="Proc. Natl. Acad. Sci. U.S.A.">
        <title>Regulatory changes in pterin and carotenoid genes underlie balanced color polymorphisms in the wall lizard.</title>
        <authorList>
            <person name="Andrade P."/>
            <person name="Pinho C."/>
            <person name="Perez I de Lanuza G."/>
            <person name="Afonso S."/>
            <person name="Brejcha J."/>
            <person name="Rubin C.J."/>
            <person name="Wallerman O."/>
            <person name="Pereira P."/>
            <person name="Sabatino S.J."/>
            <person name="Bellati A."/>
            <person name="Pellitteri-Rosa D."/>
            <person name="Bosakova Z."/>
            <person name="Bunikis I."/>
            <person name="Carretero M.A."/>
            <person name="Feiner N."/>
            <person name="Marsik P."/>
            <person name="Pauperio F."/>
            <person name="Salvi D."/>
            <person name="Soler L."/>
            <person name="While G.M."/>
            <person name="Uller T."/>
            <person name="Font E."/>
            <person name="Andersson L."/>
            <person name="Carneiro M."/>
        </authorList>
    </citation>
    <scope>NUCLEOTIDE SEQUENCE</scope>
</reference>
<evidence type="ECO:0000313" key="2">
    <source>
        <dbReference type="Proteomes" id="UP000472272"/>
    </source>
</evidence>
<dbReference type="Proteomes" id="UP000472272">
    <property type="component" value="Chromosome 15"/>
</dbReference>
<organism evidence="1 2">
    <name type="scientific">Podarcis muralis</name>
    <name type="common">Wall lizard</name>
    <name type="synonym">Lacerta muralis</name>
    <dbReference type="NCBI Taxonomy" id="64176"/>
    <lineage>
        <taxon>Eukaryota</taxon>
        <taxon>Metazoa</taxon>
        <taxon>Chordata</taxon>
        <taxon>Craniata</taxon>
        <taxon>Vertebrata</taxon>
        <taxon>Euteleostomi</taxon>
        <taxon>Lepidosauria</taxon>
        <taxon>Squamata</taxon>
        <taxon>Bifurcata</taxon>
        <taxon>Unidentata</taxon>
        <taxon>Episquamata</taxon>
        <taxon>Laterata</taxon>
        <taxon>Lacertibaenia</taxon>
        <taxon>Lacertidae</taxon>
        <taxon>Podarcis</taxon>
    </lineage>
</organism>
<accession>A0A670KCY8</accession>
<evidence type="ECO:0000313" key="1">
    <source>
        <dbReference type="Ensembl" id="ENSPMRP00000033459.1"/>
    </source>
</evidence>
<sequence>LEMHIYTMKANVVSRAIPRIKMCILRNREYYLGRHVASPGEKCLLIYIESIPCQNLEATTASPCFSDGGGGQVGRAFFTMGEVRRSSSSGNIL</sequence>
<protein>
    <submittedName>
        <fullName evidence="1">Uncharacterized protein</fullName>
    </submittedName>
</protein>
<name>A0A670KCY8_PODMU</name>